<dbReference type="EMBL" id="CP118246">
    <property type="protein sequence ID" value="WDR04056.1"/>
    <property type="molecule type" value="Genomic_DNA"/>
</dbReference>
<keyword evidence="3" id="KW-1185">Reference proteome</keyword>
<feature type="domain" description="Antitoxin SocA-like Panacea" evidence="1">
    <location>
        <begin position="25"/>
        <end position="120"/>
    </location>
</feature>
<organism evidence="2 3">
    <name type="scientific">Devosia algicola</name>
    <dbReference type="NCBI Taxonomy" id="3026418"/>
    <lineage>
        <taxon>Bacteria</taxon>
        <taxon>Pseudomonadati</taxon>
        <taxon>Pseudomonadota</taxon>
        <taxon>Alphaproteobacteria</taxon>
        <taxon>Hyphomicrobiales</taxon>
        <taxon>Devosiaceae</taxon>
        <taxon>Devosia</taxon>
    </lineage>
</organism>
<proteinExistence type="predicted"/>
<accession>A0ABY7YRU0</accession>
<name>A0ABY7YRU0_9HYPH</name>
<dbReference type="Proteomes" id="UP001220530">
    <property type="component" value="Chromosome"/>
</dbReference>
<dbReference type="Pfam" id="PF13274">
    <property type="entry name" value="SocA_Panacea"/>
    <property type="match status" value="1"/>
</dbReference>
<dbReference type="RefSeq" id="WP_282220441.1">
    <property type="nucleotide sequence ID" value="NZ_CP118246.1"/>
</dbReference>
<sequence>MTIRLDTAARFLCEQSGWSISNLQLQKLLYLAQVEHAARCNGAELVGDKFQAWDYGPVIPKLYGRLKMFGAGRVEDVFRDALTLKQESDSHESLATVWSDFGDVAPGELIEVTHWDRGGWAQRYEPGIRSIPIRQTDIIEEARNRSEYADEWRSVIAA</sequence>
<evidence type="ECO:0000259" key="1">
    <source>
        <dbReference type="Pfam" id="PF13274"/>
    </source>
</evidence>
<reference evidence="2 3" key="1">
    <citation type="submission" date="2023-02" db="EMBL/GenBank/DDBJ databases">
        <title>Devosia algicola sp. nov., isolated from the phycosphere of marine algae.</title>
        <authorList>
            <person name="Kim J.M."/>
            <person name="Lee J.K."/>
            <person name="Choi B.J."/>
            <person name="Bayburt H."/>
            <person name="Jeon C.O."/>
        </authorList>
    </citation>
    <scope>NUCLEOTIDE SEQUENCE [LARGE SCALE GENOMIC DNA]</scope>
    <source>
        <strain evidence="2 3">G20-9</strain>
    </source>
</reference>
<evidence type="ECO:0000313" key="3">
    <source>
        <dbReference type="Proteomes" id="UP001220530"/>
    </source>
</evidence>
<dbReference type="InterPro" id="IPR025272">
    <property type="entry name" value="SocA_Panacea"/>
</dbReference>
<protein>
    <submittedName>
        <fullName evidence="2">DUF4065 domain-containing protein</fullName>
    </submittedName>
</protein>
<evidence type="ECO:0000313" key="2">
    <source>
        <dbReference type="EMBL" id="WDR04056.1"/>
    </source>
</evidence>
<gene>
    <name evidence="2" type="ORF">PSQ19_08625</name>
</gene>